<keyword evidence="3" id="KW-0812">Transmembrane</keyword>
<evidence type="ECO:0000313" key="5">
    <source>
        <dbReference type="Proteomes" id="UP001497512"/>
    </source>
</evidence>
<gene>
    <name evidence="4" type="ORF">CSSPTR1EN2_LOCUS5907</name>
</gene>
<evidence type="ECO:0000256" key="2">
    <source>
        <dbReference type="SAM" id="MobiDB-lite"/>
    </source>
</evidence>
<dbReference type="SUPFAM" id="SSF56784">
    <property type="entry name" value="HAD-like"/>
    <property type="match status" value="1"/>
</dbReference>
<keyword evidence="1" id="KW-0732">Signal</keyword>
<dbReference type="Gene3D" id="3.40.50.1000">
    <property type="entry name" value="HAD superfamily/HAD-like"/>
    <property type="match status" value="1"/>
</dbReference>
<dbReference type="PANTHER" id="PTHR31284:SF10">
    <property type="entry name" value="ACID PHOSPHATASE-LIKE PROTEIN"/>
    <property type="match status" value="1"/>
</dbReference>
<dbReference type="InterPro" id="IPR005519">
    <property type="entry name" value="Acid_phosphat_B-like"/>
</dbReference>
<dbReference type="PANTHER" id="PTHR31284">
    <property type="entry name" value="ACID PHOSPHATASE-LIKE PROTEIN"/>
    <property type="match status" value="1"/>
</dbReference>
<dbReference type="Pfam" id="PF03767">
    <property type="entry name" value="Acid_phosphat_B"/>
    <property type="match status" value="1"/>
</dbReference>
<dbReference type="CDD" id="cd07535">
    <property type="entry name" value="HAD_VSP"/>
    <property type="match status" value="1"/>
</dbReference>
<evidence type="ECO:0008006" key="6">
    <source>
        <dbReference type="Google" id="ProtNLM"/>
    </source>
</evidence>
<sequence>MTARGDEEDLLADYAVPPSRASSSYRLEPDNNGPLSGSRSSSSTSLNGRRESTNSLFSRRPFDFGSRYGFGNAYVQLDDAGIYLSSLSVTILLSALATLGIILFTLVITFAVLLGQCQKSQPEVVKSPDSCASFRLNGELNNLQGWIVPPKCEHFVTQYVDSGQYLVDFAVGVDAGKQYLKPIVLEGDGLDLIVLDIDDTCLSHIPYYRDHHFGAELFNETSWDTWVYEARAPPLEPMLNFYKELRALNWNFAFITGRSENQRNFTIQNLLAVGYEGWTALILRSAEEETTPAVEYKTKERLKLEEQGYRMWSGFGDQWSDITGAASGSRTFKLPNPMYYI</sequence>
<evidence type="ECO:0000256" key="3">
    <source>
        <dbReference type="SAM" id="Phobius"/>
    </source>
</evidence>
<feature type="region of interest" description="Disordered" evidence="2">
    <location>
        <begin position="1"/>
        <end position="52"/>
    </location>
</feature>
<name>A0ABP0TPY3_9BRYO</name>
<keyword evidence="3" id="KW-0472">Membrane</keyword>
<dbReference type="InterPro" id="IPR036412">
    <property type="entry name" value="HAD-like_sf"/>
</dbReference>
<keyword evidence="3" id="KW-1133">Transmembrane helix</keyword>
<dbReference type="InterPro" id="IPR023214">
    <property type="entry name" value="HAD_sf"/>
</dbReference>
<reference evidence="4" key="1">
    <citation type="submission" date="2024-02" db="EMBL/GenBank/DDBJ databases">
        <authorList>
            <consortium name="ELIXIR-Norway"/>
            <consortium name="Elixir Norway"/>
        </authorList>
    </citation>
    <scope>NUCLEOTIDE SEQUENCE</scope>
</reference>
<dbReference type="EMBL" id="OZ019905">
    <property type="protein sequence ID" value="CAK9201438.1"/>
    <property type="molecule type" value="Genomic_DNA"/>
</dbReference>
<feature type="compositionally biased region" description="Low complexity" evidence="2">
    <location>
        <begin position="31"/>
        <end position="47"/>
    </location>
</feature>
<proteinExistence type="predicted"/>
<keyword evidence="5" id="KW-1185">Reference proteome</keyword>
<feature type="transmembrane region" description="Helical" evidence="3">
    <location>
        <begin position="91"/>
        <end position="114"/>
    </location>
</feature>
<dbReference type="Proteomes" id="UP001497512">
    <property type="component" value="Chromosome 13"/>
</dbReference>
<evidence type="ECO:0000256" key="1">
    <source>
        <dbReference type="ARBA" id="ARBA00022729"/>
    </source>
</evidence>
<evidence type="ECO:0000313" key="4">
    <source>
        <dbReference type="EMBL" id="CAK9201438.1"/>
    </source>
</evidence>
<protein>
    <recommendedName>
        <fullName evidence="6">Acid phosphatase</fullName>
    </recommendedName>
</protein>
<accession>A0ABP0TPY3</accession>
<organism evidence="4 5">
    <name type="scientific">Sphagnum troendelagicum</name>
    <dbReference type="NCBI Taxonomy" id="128251"/>
    <lineage>
        <taxon>Eukaryota</taxon>
        <taxon>Viridiplantae</taxon>
        <taxon>Streptophyta</taxon>
        <taxon>Embryophyta</taxon>
        <taxon>Bryophyta</taxon>
        <taxon>Sphagnophytina</taxon>
        <taxon>Sphagnopsida</taxon>
        <taxon>Sphagnales</taxon>
        <taxon>Sphagnaceae</taxon>
        <taxon>Sphagnum</taxon>
    </lineage>
</organism>
<feature type="compositionally biased region" description="Acidic residues" evidence="2">
    <location>
        <begin position="1"/>
        <end position="11"/>
    </location>
</feature>